<protein>
    <submittedName>
        <fullName evidence="1">Uncharacterized protein</fullName>
    </submittedName>
</protein>
<proteinExistence type="predicted"/>
<evidence type="ECO:0000313" key="2">
    <source>
        <dbReference type="Proteomes" id="UP001058744"/>
    </source>
</evidence>
<dbReference type="RefSeq" id="WP_232891605.1">
    <property type="nucleotide sequence ID" value="NZ_CP101700.1"/>
</dbReference>
<sequence>MHSHFFIKQAAMSSTGPFQIRDTYIRVDTMADTYARMAELAFALFLDGAADPSPLFCPPYDPRGAMDQEERKAANGIKTIVFSAMAIEAAVFDLAAIQLGDKVATDYLDKMDLLGKWMIVPRLICGRSLREDGPAVNGLRGLVKARNALVHHKSKEWDKGGKAERAMTERWAKFEKDQVPNAFKTLVLLSLEVDAVLESYLGALPFYGKEVFTDSPRHPQVEEIVQRCREIHQKNWDDS</sequence>
<gene>
    <name evidence="1" type="ORF">NOV18_27390</name>
</gene>
<dbReference type="EMBL" id="CP101700">
    <property type="protein sequence ID" value="UUC18910.1"/>
    <property type="molecule type" value="Genomic_DNA"/>
</dbReference>
<dbReference type="AlphaFoldDB" id="A0AAJ5LJ46"/>
<accession>A0AAJ5LJ46</accession>
<organism evidence="1 2">
    <name type="scientific">Pseudomonas asiatica</name>
    <dbReference type="NCBI Taxonomy" id="2219225"/>
    <lineage>
        <taxon>Bacteria</taxon>
        <taxon>Pseudomonadati</taxon>
        <taxon>Pseudomonadota</taxon>
        <taxon>Gammaproteobacteria</taxon>
        <taxon>Pseudomonadales</taxon>
        <taxon>Pseudomonadaceae</taxon>
        <taxon>Pseudomonas</taxon>
    </lineage>
</organism>
<evidence type="ECO:0000313" key="1">
    <source>
        <dbReference type="EMBL" id="UUC18910.1"/>
    </source>
</evidence>
<reference evidence="1" key="1">
    <citation type="submission" date="2022-07" db="EMBL/GenBank/DDBJ databases">
        <title>Complete genome of MD9.</title>
        <authorList>
            <person name="Cao G."/>
        </authorList>
    </citation>
    <scope>NUCLEOTIDE SEQUENCE</scope>
    <source>
        <strain evidence="1">MD9</strain>
    </source>
</reference>
<name>A0AAJ5LJ46_9PSED</name>
<dbReference type="Proteomes" id="UP001058744">
    <property type="component" value="Chromosome"/>
</dbReference>